<evidence type="ECO:0000313" key="1">
    <source>
        <dbReference type="EMBL" id="KKM78832.1"/>
    </source>
</evidence>
<gene>
    <name evidence="1" type="ORF">LCGC14_1355980</name>
</gene>
<protein>
    <submittedName>
        <fullName evidence="1">Uncharacterized protein</fullName>
    </submittedName>
</protein>
<reference evidence="1" key="1">
    <citation type="journal article" date="2015" name="Nature">
        <title>Complex archaea that bridge the gap between prokaryotes and eukaryotes.</title>
        <authorList>
            <person name="Spang A."/>
            <person name="Saw J.H."/>
            <person name="Jorgensen S.L."/>
            <person name="Zaremba-Niedzwiedzka K."/>
            <person name="Martijn J."/>
            <person name="Lind A.E."/>
            <person name="van Eijk R."/>
            <person name="Schleper C."/>
            <person name="Guy L."/>
            <person name="Ettema T.J."/>
        </authorList>
    </citation>
    <scope>NUCLEOTIDE SEQUENCE</scope>
</reference>
<accession>A0A0F9NBU6</accession>
<comment type="caution">
    <text evidence="1">The sequence shown here is derived from an EMBL/GenBank/DDBJ whole genome shotgun (WGS) entry which is preliminary data.</text>
</comment>
<organism evidence="1">
    <name type="scientific">marine sediment metagenome</name>
    <dbReference type="NCBI Taxonomy" id="412755"/>
    <lineage>
        <taxon>unclassified sequences</taxon>
        <taxon>metagenomes</taxon>
        <taxon>ecological metagenomes</taxon>
    </lineage>
</organism>
<proteinExistence type="predicted"/>
<dbReference type="EMBL" id="LAZR01008427">
    <property type="protein sequence ID" value="KKM78832.1"/>
    <property type="molecule type" value="Genomic_DNA"/>
</dbReference>
<sequence length="45" mass="5456">MSFKINGDINEISRKICFKSNYILNKDHRNDCYHCKDFKKCEKEV</sequence>
<name>A0A0F9NBU6_9ZZZZ</name>
<dbReference type="AlphaFoldDB" id="A0A0F9NBU6"/>